<evidence type="ECO:0008006" key="4">
    <source>
        <dbReference type="Google" id="ProtNLM"/>
    </source>
</evidence>
<organism evidence="2 3">
    <name type="scientific">Geodermatophilus ruber</name>
    <dbReference type="NCBI Taxonomy" id="504800"/>
    <lineage>
        <taxon>Bacteria</taxon>
        <taxon>Bacillati</taxon>
        <taxon>Actinomycetota</taxon>
        <taxon>Actinomycetes</taxon>
        <taxon>Geodermatophilales</taxon>
        <taxon>Geodermatophilaceae</taxon>
        <taxon>Geodermatophilus</taxon>
    </lineage>
</organism>
<keyword evidence="1" id="KW-0472">Membrane</keyword>
<evidence type="ECO:0000313" key="3">
    <source>
        <dbReference type="Proteomes" id="UP000199152"/>
    </source>
</evidence>
<gene>
    <name evidence="2" type="ORF">SAMN04488085_10554</name>
</gene>
<sequence length="218" mass="23315">MAQHADTADTTDQTESRERRLEIIAAVLLGLAAVATAWSAYWSAIFGGNAIQGYAQANTFTSQVSEAYGEGDTQKAFDQSLFVTYAAELFRGDPEGLAAYIYSDVATDEFRAAIDWFNTTGDEVISPFDVDSGSPYAVPGYERGNGYLAEADAAYQEAVAADDKGDRFDLAAVFLALSLFFGGIATVFKRRLPQLVTLTVGSVGFVIGLGAVIWAHMA</sequence>
<dbReference type="Proteomes" id="UP000199152">
    <property type="component" value="Unassembled WGS sequence"/>
</dbReference>
<feature type="transmembrane region" description="Helical" evidence="1">
    <location>
        <begin position="21"/>
        <end position="41"/>
    </location>
</feature>
<dbReference type="Pfam" id="PF14235">
    <property type="entry name" value="DUF4337"/>
    <property type="match status" value="1"/>
</dbReference>
<protein>
    <recommendedName>
        <fullName evidence="4">DUF4337 domain-containing protein</fullName>
    </recommendedName>
</protein>
<dbReference type="AlphaFoldDB" id="A0A1I4DUD3"/>
<dbReference type="InParanoid" id="A0A1I4DUD3"/>
<feature type="transmembrane region" description="Helical" evidence="1">
    <location>
        <begin position="195"/>
        <end position="217"/>
    </location>
</feature>
<dbReference type="EMBL" id="FOSW01000005">
    <property type="protein sequence ID" value="SFK97174.1"/>
    <property type="molecule type" value="Genomic_DNA"/>
</dbReference>
<dbReference type="STRING" id="504800.SAMN04488085_10554"/>
<proteinExistence type="predicted"/>
<name>A0A1I4DUD3_9ACTN</name>
<dbReference type="InterPro" id="IPR025570">
    <property type="entry name" value="DUF4337"/>
</dbReference>
<dbReference type="RefSeq" id="WP_091323741.1">
    <property type="nucleotide sequence ID" value="NZ_FOSW01000005.1"/>
</dbReference>
<keyword evidence="3" id="KW-1185">Reference proteome</keyword>
<dbReference type="OrthoDB" id="9829236at2"/>
<feature type="transmembrane region" description="Helical" evidence="1">
    <location>
        <begin position="170"/>
        <end position="188"/>
    </location>
</feature>
<evidence type="ECO:0000313" key="2">
    <source>
        <dbReference type="EMBL" id="SFK97174.1"/>
    </source>
</evidence>
<keyword evidence="1" id="KW-0812">Transmembrane</keyword>
<keyword evidence="1" id="KW-1133">Transmembrane helix</keyword>
<accession>A0A1I4DUD3</accession>
<evidence type="ECO:0000256" key="1">
    <source>
        <dbReference type="SAM" id="Phobius"/>
    </source>
</evidence>
<reference evidence="2 3" key="1">
    <citation type="submission" date="2016-10" db="EMBL/GenBank/DDBJ databases">
        <authorList>
            <person name="de Groot N.N."/>
        </authorList>
    </citation>
    <scope>NUCLEOTIDE SEQUENCE [LARGE SCALE GENOMIC DNA]</scope>
    <source>
        <strain evidence="2 3">DSM 45317</strain>
    </source>
</reference>